<organism evidence="2 3">
    <name type="scientific">Pseudomonas eucalypticola</name>
    <dbReference type="NCBI Taxonomy" id="2599595"/>
    <lineage>
        <taxon>Bacteria</taxon>
        <taxon>Pseudomonadati</taxon>
        <taxon>Pseudomonadota</taxon>
        <taxon>Gammaproteobacteria</taxon>
        <taxon>Pseudomonadales</taxon>
        <taxon>Pseudomonadaceae</taxon>
        <taxon>Pseudomonas</taxon>
    </lineage>
</organism>
<sequence>MGTLLPATRPQTLYVTVRRDELRELKEERDQLQKKVAHLTLMLLQSQQDTGIAGGAQAQIA</sequence>
<dbReference type="KEGG" id="pez:HWQ56_18040"/>
<name>A0A7D5D8T4_9PSED</name>
<evidence type="ECO:0000256" key="1">
    <source>
        <dbReference type="SAM" id="Coils"/>
    </source>
</evidence>
<proteinExistence type="predicted"/>
<dbReference type="InterPro" id="IPR046068">
    <property type="entry name" value="DUF6026"/>
</dbReference>
<dbReference type="Proteomes" id="UP000509568">
    <property type="component" value="Chromosome"/>
</dbReference>
<reference evidence="2 3" key="1">
    <citation type="submission" date="2020-06" db="EMBL/GenBank/DDBJ databases">
        <title>Pseudomonas eucalypticola sp. nov., an endophyte of Eucalyptus dunnii leaves with biocontrol ability of eucalyptus leaf blight.</title>
        <authorList>
            <person name="Liu Y."/>
            <person name="Song Z."/>
            <person name="Zeng H."/>
            <person name="Lu M."/>
            <person name="Wang X."/>
            <person name="Lian X."/>
            <person name="Zhang Q."/>
        </authorList>
    </citation>
    <scope>NUCLEOTIDE SEQUENCE [LARGE SCALE GENOMIC DNA]</scope>
    <source>
        <strain evidence="2 3">NP-1</strain>
    </source>
</reference>
<dbReference type="RefSeq" id="WP_158154647.1">
    <property type="nucleotide sequence ID" value="NZ_CP056030.1"/>
</dbReference>
<keyword evidence="1" id="KW-0175">Coiled coil</keyword>
<dbReference type="AlphaFoldDB" id="A0A7D5D8T4"/>
<gene>
    <name evidence="2" type="ORF">HWQ56_18040</name>
</gene>
<evidence type="ECO:0008006" key="4">
    <source>
        <dbReference type="Google" id="ProtNLM"/>
    </source>
</evidence>
<evidence type="ECO:0000313" key="2">
    <source>
        <dbReference type="EMBL" id="QKZ05592.1"/>
    </source>
</evidence>
<accession>A0A7D5D8T4</accession>
<evidence type="ECO:0000313" key="3">
    <source>
        <dbReference type="Proteomes" id="UP000509568"/>
    </source>
</evidence>
<dbReference type="EMBL" id="CP056030">
    <property type="protein sequence ID" value="QKZ05592.1"/>
    <property type="molecule type" value="Genomic_DNA"/>
</dbReference>
<dbReference type="Pfam" id="PF19491">
    <property type="entry name" value="DUF6026"/>
    <property type="match status" value="1"/>
</dbReference>
<feature type="coiled-coil region" evidence="1">
    <location>
        <begin position="15"/>
        <end position="42"/>
    </location>
</feature>
<protein>
    <recommendedName>
        <fullName evidence="4">Amino acid adenylation</fullName>
    </recommendedName>
</protein>
<keyword evidence="3" id="KW-1185">Reference proteome</keyword>